<dbReference type="Proteomes" id="UP000001036">
    <property type="component" value="Chromosome"/>
</dbReference>
<dbReference type="STRING" id="498211.CJA_1647"/>
<protein>
    <submittedName>
        <fullName evidence="2">Uncharacterized protein</fullName>
    </submittedName>
</protein>
<reference evidence="2 3" key="1">
    <citation type="journal article" date="2008" name="J. Bacteriol.">
        <title>Insights into plant cell wall degradation from the genome sequence of the soil bacterium Cellvibrio japonicus.</title>
        <authorList>
            <person name="Deboy R.T."/>
            <person name="Mongodin E.F."/>
            <person name="Fouts D.E."/>
            <person name="Tailford L.E."/>
            <person name="Khouri H."/>
            <person name="Emerson J.B."/>
            <person name="Mohamoud Y."/>
            <person name="Watkins K."/>
            <person name="Henrissat B."/>
            <person name="Gilbert H.J."/>
            <person name="Nelson K.E."/>
        </authorList>
    </citation>
    <scope>NUCLEOTIDE SEQUENCE [LARGE SCALE GENOMIC DNA]</scope>
    <source>
        <strain evidence="2 3">Ueda107</strain>
    </source>
</reference>
<dbReference type="HOGENOM" id="CLU_3402756_0_0_6"/>
<organism evidence="2 3">
    <name type="scientific">Cellvibrio japonicus (strain Ueda107)</name>
    <name type="common">Pseudomonas fluorescens subsp. cellulosa</name>
    <dbReference type="NCBI Taxonomy" id="498211"/>
    <lineage>
        <taxon>Bacteria</taxon>
        <taxon>Pseudomonadati</taxon>
        <taxon>Pseudomonadota</taxon>
        <taxon>Gammaproteobacteria</taxon>
        <taxon>Cellvibrionales</taxon>
        <taxon>Cellvibrionaceae</taxon>
        <taxon>Cellvibrio</taxon>
    </lineage>
</organism>
<evidence type="ECO:0000313" key="3">
    <source>
        <dbReference type="Proteomes" id="UP000001036"/>
    </source>
</evidence>
<evidence type="ECO:0000256" key="1">
    <source>
        <dbReference type="SAM" id="MobiDB-lite"/>
    </source>
</evidence>
<evidence type="ECO:0000313" key="2">
    <source>
        <dbReference type="EMBL" id="ACE84647.1"/>
    </source>
</evidence>
<keyword evidence="3" id="KW-1185">Reference proteome</keyword>
<name>B3PES3_CELJU</name>
<accession>B3PES3</accession>
<sequence>MTLLPETGRPGHQAQERTDNNRMEFSDKFN</sequence>
<dbReference type="EMBL" id="CP000934">
    <property type="protein sequence ID" value="ACE84647.1"/>
    <property type="molecule type" value="Genomic_DNA"/>
</dbReference>
<dbReference type="KEGG" id="cja:CJA_1647"/>
<feature type="region of interest" description="Disordered" evidence="1">
    <location>
        <begin position="1"/>
        <end position="30"/>
    </location>
</feature>
<feature type="compositionally biased region" description="Basic and acidic residues" evidence="1">
    <location>
        <begin position="14"/>
        <end position="30"/>
    </location>
</feature>
<dbReference type="AlphaFoldDB" id="B3PES3"/>
<proteinExistence type="predicted"/>
<gene>
    <name evidence="2" type="ordered locus">CJA_1647</name>
</gene>